<proteinExistence type="predicted"/>
<accession>M1CJA3</accession>
<dbReference type="Pfam" id="PF00069">
    <property type="entry name" value="Pkinase"/>
    <property type="match status" value="1"/>
</dbReference>
<organism evidence="2 3">
    <name type="scientific">Solanum tuberosum</name>
    <name type="common">Potato</name>
    <dbReference type="NCBI Taxonomy" id="4113"/>
    <lineage>
        <taxon>Eukaryota</taxon>
        <taxon>Viridiplantae</taxon>
        <taxon>Streptophyta</taxon>
        <taxon>Embryophyta</taxon>
        <taxon>Tracheophyta</taxon>
        <taxon>Spermatophyta</taxon>
        <taxon>Magnoliopsida</taxon>
        <taxon>eudicotyledons</taxon>
        <taxon>Gunneridae</taxon>
        <taxon>Pentapetalae</taxon>
        <taxon>asterids</taxon>
        <taxon>lamiids</taxon>
        <taxon>Solanales</taxon>
        <taxon>Solanaceae</taxon>
        <taxon>Solanoideae</taxon>
        <taxon>Solaneae</taxon>
        <taxon>Solanum</taxon>
    </lineage>
</organism>
<dbReference type="GO" id="GO:0005524">
    <property type="term" value="F:ATP binding"/>
    <property type="evidence" value="ECO:0007669"/>
    <property type="project" value="InterPro"/>
</dbReference>
<dbReference type="Gene3D" id="1.10.510.10">
    <property type="entry name" value="Transferase(Phosphotransferase) domain 1"/>
    <property type="match status" value="1"/>
</dbReference>
<dbReference type="InterPro" id="IPR000719">
    <property type="entry name" value="Prot_kinase_dom"/>
</dbReference>
<reference evidence="3" key="1">
    <citation type="journal article" date="2011" name="Nature">
        <title>Genome sequence and analysis of the tuber crop potato.</title>
        <authorList>
            <consortium name="The Potato Genome Sequencing Consortium"/>
        </authorList>
    </citation>
    <scope>NUCLEOTIDE SEQUENCE [LARGE SCALE GENOMIC DNA]</scope>
    <source>
        <strain evidence="3">cv. DM1-3 516 R44</strain>
    </source>
</reference>
<protein>
    <submittedName>
        <fullName evidence="2">Protein kinase</fullName>
    </submittedName>
</protein>
<dbReference type="InterPro" id="IPR011009">
    <property type="entry name" value="Kinase-like_dom_sf"/>
</dbReference>
<keyword evidence="3" id="KW-1185">Reference proteome</keyword>
<dbReference type="PROSITE" id="PS50011">
    <property type="entry name" value="PROTEIN_KINASE_DOM"/>
    <property type="match status" value="1"/>
</dbReference>
<dbReference type="SUPFAM" id="SSF56112">
    <property type="entry name" value="Protein kinase-like (PK-like)"/>
    <property type="match status" value="1"/>
</dbReference>
<evidence type="ECO:0000313" key="3">
    <source>
        <dbReference type="Proteomes" id="UP000011115"/>
    </source>
</evidence>
<sequence length="55" mass="6336">MAPESLLKQEYGLEVDIWALGCTVYEMITGNPYGNHQIRNQILRIPNYLGRQKIS</sequence>
<reference evidence="2" key="2">
    <citation type="submission" date="2015-06" db="UniProtKB">
        <authorList>
            <consortium name="EnsemblPlants"/>
        </authorList>
    </citation>
    <scope>IDENTIFICATION</scope>
    <source>
        <strain evidence="2">DM1-3 516 R44</strain>
    </source>
</reference>
<dbReference type="GO" id="GO:0004672">
    <property type="term" value="F:protein kinase activity"/>
    <property type="evidence" value="ECO:0007669"/>
    <property type="project" value="InterPro"/>
</dbReference>
<name>M1CJA3_SOLTU</name>
<dbReference type="AlphaFoldDB" id="M1CJA3"/>
<dbReference type="PANTHER" id="PTHR48011:SF64">
    <property type="entry name" value="MITOGEN-ACTIVATED PROTEIN KINASE KINASE KINASE 3-LIKE"/>
    <property type="match status" value="1"/>
</dbReference>
<dbReference type="HOGENOM" id="CLU_3036147_0_0_1"/>
<dbReference type="EnsemblPlants" id="PGSC0003DMT400068618">
    <property type="protein sequence ID" value="PGSC0003DMT400068618"/>
    <property type="gene ID" value="PGSC0003DMG400026679"/>
</dbReference>
<dbReference type="InterPro" id="IPR052751">
    <property type="entry name" value="Plant_MAPKKK"/>
</dbReference>
<feature type="domain" description="Protein kinase" evidence="1">
    <location>
        <begin position="1"/>
        <end position="55"/>
    </location>
</feature>
<evidence type="ECO:0000313" key="2">
    <source>
        <dbReference type="EnsemblPlants" id="PGSC0003DMT400068618"/>
    </source>
</evidence>
<evidence type="ECO:0000259" key="1">
    <source>
        <dbReference type="PROSITE" id="PS50011"/>
    </source>
</evidence>
<dbReference type="PANTHER" id="PTHR48011">
    <property type="entry name" value="CCR4-NOT TRANSCRIPTIONAL COMPLEX SUBUNIT CAF120-RELATED"/>
    <property type="match status" value="1"/>
</dbReference>
<dbReference type="Gramene" id="PGSC0003DMT400068618">
    <property type="protein sequence ID" value="PGSC0003DMT400068618"/>
    <property type="gene ID" value="PGSC0003DMG400026679"/>
</dbReference>
<dbReference type="Proteomes" id="UP000011115">
    <property type="component" value="Unassembled WGS sequence"/>
</dbReference>